<feature type="region of interest" description="Disordered" evidence="1">
    <location>
        <begin position="1"/>
        <end position="25"/>
    </location>
</feature>
<evidence type="ECO:0000313" key="2">
    <source>
        <dbReference type="EMBL" id="CEO55702.1"/>
    </source>
</evidence>
<sequence>MNNNSTGSTTLESESTKVYPPRGNLQQYRLAKTRTFTCNRCKKEKTSKLVATQDRPSIAQNTLDC</sequence>
<name>A0A0B7KJV1_BIOOC</name>
<evidence type="ECO:0000256" key="1">
    <source>
        <dbReference type="SAM" id="MobiDB-lite"/>
    </source>
</evidence>
<feature type="compositionally biased region" description="Low complexity" evidence="1">
    <location>
        <begin position="1"/>
        <end position="13"/>
    </location>
</feature>
<dbReference type="AlphaFoldDB" id="A0A0B7KJV1"/>
<reference evidence="2" key="1">
    <citation type="submission" date="2015-01" db="EMBL/GenBank/DDBJ databases">
        <authorList>
            <person name="Durling Mikael"/>
        </authorList>
    </citation>
    <scope>NUCLEOTIDE SEQUENCE</scope>
</reference>
<proteinExistence type="predicted"/>
<gene>
    <name evidence="2" type="ORF">BN869_000011760_1</name>
</gene>
<accession>A0A0B7KJV1</accession>
<protein>
    <submittedName>
        <fullName evidence="2">Uncharacterized protein</fullName>
    </submittedName>
</protein>
<organism evidence="2">
    <name type="scientific">Bionectria ochroleuca</name>
    <name type="common">Gliocladium roseum</name>
    <dbReference type="NCBI Taxonomy" id="29856"/>
    <lineage>
        <taxon>Eukaryota</taxon>
        <taxon>Fungi</taxon>
        <taxon>Dikarya</taxon>
        <taxon>Ascomycota</taxon>
        <taxon>Pezizomycotina</taxon>
        <taxon>Sordariomycetes</taxon>
        <taxon>Hypocreomycetidae</taxon>
        <taxon>Hypocreales</taxon>
        <taxon>Bionectriaceae</taxon>
        <taxon>Clonostachys</taxon>
    </lineage>
</organism>
<dbReference type="EMBL" id="CDPU01000055">
    <property type="protein sequence ID" value="CEO55702.1"/>
    <property type="molecule type" value="Genomic_DNA"/>
</dbReference>